<evidence type="ECO:0000313" key="2">
    <source>
        <dbReference type="Proteomes" id="UP000072520"/>
    </source>
</evidence>
<proteinExistence type="predicted"/>
<evidence type="ECO:0000313" key="1">
    <source>
        <dbReference type="EMBL" id="KTT00941.1"/>
    </source>
</evidence>
<protein>
    <submittedName>
        <fullName evidence="1">Uncharacterized protein</fullName>
    </submittedName>
</protein>
<comment type="caution">
    <text evidence="1">The sequence shown here is derived from an EMBL/GenBank/DDBJ whole genome shotgun (WGS) entry which is preliminary data.</text>
</comment>
<gene>
    <name evidence="1" type="ORF">RSA13_00495</name>
</gene>
<dbReference type="AlphaFoldDB" id="A0AB34VKM9"/>
<dbReference type="RefSeq" id="WP_058707995.1">
    <property type="nucleotide sequence ID" value="NZ_LDSI01000002.1"/>
</dbReference>
<dbReference type="EMBL" id="LDSI01000002">
    <property type="protein sequence ID" value="KTT00941.1"/>
    <property type="molecule type" value="Genomic_DNA"/>
</dbReference>
<accession>A0AB34VKM9</accession>
<organism evidence="1 2">
    <name type="scientific">Pantoea stewartii</name>
    <dbReference type="NCBI Taxonomy" id="66269"/>
    <lineage>
        <taxon>Bacteria</taxon>
        <taxon>Pseudomonadati</taxon>
        <taxon>Pseudomonadota</taxon>
        <taxon>Gammaproteobacteria</taxon>
        <taxon>Enterobacterales</taxon>
        <taxon>Erwiniaceae</taxon>
        <taxon>Pantoea</taxon>
    </lineage>
</organism>
<sequence length="59" mass="6587">MTLTTLPTKYALNEAMRSLALSTIIALCEQYKISSAELEMLAHQLAKIHKLSKKTNPAR</sequence>
<dbReference type="Proteomes" id="UP000072520">
    <property type="component" value="Unassembled WGS sequence"/>
</dbReference>
<reference evidence="1 2" key="1">
    <citation type="journal article" date="2016" name="Front. Microbiol.">
        <title>Genomic Resource of Rice Seed Associated Bacteria.</title>
        <authorList>
            <person name="Midha S."/>
            <person name="Bansal K."/>
            <person name="Sharma S."/>
            <person name="Kumar N."/>
            <person name="Patil P.P."/>
            <person name="Chaudhry V."/>
            <person name="Patil P.B."/>
        </authorList>
    </citation>
    <scope>NUCLEOTIDE SEQUENCE [LARGE SCALE GENOMIC DNA]</scope>
    <source>
        <strain evidence="1 2">RSA13</strain>
    </source>
</reference>
<name>A0AB34VKM9_9GAMM</name>